<dbReference type="Proteomes" id="UP000199052">
    <property type="component" value="Unassembled WGS sequence"/>
</dbReference>
<name>A0A1I2VJF1_9ACTN</name>
<dbReference type="EMBL" id="FOOI01000009">
    <property type="protein sequence ID" value="SFG87616.1"/>
    <property type="molecule type" value="Genomic_DNA"/>
</dbReference>
<accession>A0A1I2VJF1</accession>
<sequence length="503" mass="50855">MPRERTDTRRMRVVSIAACLPVLILALAAIAPPATATPGTAMTSGPARTSGLAATPTPAATSRPTAVAVPNDFNGDGFVDLALGSQATVSGFPFAGMVPIVYGTGTTLNPARRQRIDESLAWVPGTPEQDEGFGSTLASADFNADGFADLAVCAPTEAEGSFGGVGALYILFGTSSGLQRASRVVSNCDEVATGRFNGDGFPDLAILGDRPHVVYGSATLSNPGGIVLRNFGVVNSDLFARAALAAGDLNRDGYSDVVYTASRSRGVVLQVYFGRATGLGTSFSQQIATSLSTSASIGDINGDGYGDLAVGSPSAVVSGHDLAGLVRVWFGSASGLNIGRGVTVISQDTAGIPGGAESGDYFGYSVALGDATGDGRADLAVGTPFEDIGTALDAGYATVVPGAAAGLNFAGSKAYQQGTGGVPGTVRAGNRFGWAMVFRDFNRDRRADLAITAVGTNANQGLAMVLTGRAAGVGGSGVFPVLTPQVLAFPVVARAFLGTSLFR</sequence>
<keyword evidence="3" id="KW-0378">Hydrolase</keyword>
<organism evidence="7 8">
    <name type="scientific">Actinopolymorpha cephalotaxi</name>
    <dbReference type="NCBI Taxonomy" id="504797"/>
    <lineage>
        <taxon>Bacteria</taxon>
        <taxon>Bacillati</taxon>
        <taxon>Actinomycetota</taxon>
        <taxon>Actinomycetes</taxon>
        <taxon>Propionibacteriales</taxon>
        <taxon>Actinopolymorphaceae</taxon>
        <taxon>Actinopolymorpha</taxon>
    </lineage>
</organism>
<keyword evidence="2" id="KW-0677">Repeat</keyword>
<feature type="region of interest" description="Disordered" evidence="5">
    <location>
        <begin position="37"/>
        <end position="64"/>
    </location>
</feature>
<dbReference type="Gene3D" id="2.130.10.130">
    <property type="entry name" value="Integrin alpha, N-terminal"/>
    <property type="match status" value="3"/>
</dbReference>
<dbReference type="Pfam" id="PF01839">
    <property type="entry name" value="FG-GAP"/>
    <property type="match status" value="2"/>
</dbReference>
<protein>
    <submittedName>
        <fullName evidence="7">FG-GAP repeat-containing protein</fullName>
    </submittedName>
</protein>
<dbReference type="PANTHER" id="PTHR23221:SF7">
    <property type="entry name" value="PHOSPHATIDYLINOSITOL-GLYCAN-SPECIFIC PHOSPHOLIPASE D"/>
    <property type="match status" value="1"/>
</dbReference>
<dbReference type="OrthoDB" id="344301at2"/>
<feature type="compositionally biased region" description="Low complexity" evidence="5">
    <location>
        <begin position="53"/>
        <end position="64"/>
    </location>
</feature>
<dbReference type="SMART" id="SM00191">
    <property type="entry name" value="Int_alpha"/>
    <property type="match status" value="6"/>
</dbReference>
<keyword evidence="4" id="KW-0325">Glycoprotein</keyword>
<proteinExistence type="predicted"/>
<evidence type="ECO:0000256" key="1">
    <source>
        <dbReference type="ARBA" id="ARBA00022729"/>
    </source>
</evidence>
<evidence type="ECO:0000256" key="2">
    <source>
        <dbReference type="ARBA" id="ARBA00022737"/>
    </source>
</evidence>
<dbReference type="InterPro" id="IPR028994">
    <property type="entry name" value="Integrin_alpha_N"/>
</dbReference>
<keyword evidence="1 6" id="KW-0732">Signal</keyword>
<reference evidence="7 8" key="1">
    <citation type="submission" date="2016-10" db="EMBL/GenBank/DDBJ databases">
        <authorList>
            <person name="de Groot N.N."/>
        </authorList>
    </citation>
    <scope>NUCLEOTIDE SEQUENCE [LARGE SCALE GENOMIC DNA]</scope>
    <source>
        <strain evidence="7 8">CPCC 202808</strain>
    </source>
</reference>
<feature type="signal peptide" evidence="6">
    <location>
        <begin position="1"/>
        <end position="36"/>
    </location>
</feature>
<evidence type="ECO:0000256" key="5">
    <source>
        <dbReference type="SAM" id="MobiDB-lite"/>
    </source>
</evidence>
<gene>
    <name evidence="7" type="ORF">SAMN05421678_109143</name>
</gene>
<evidence type="ECO:0000256" key="6">
    <source>
        <dbReference type="SAM" id="SignalP"/>
    </source>
</evidence>
<evidence type="ECO:0000313" key="8">
    <source>
        <dbReference type="Proteomes" id="UP000199052"/>
    </source>
</evidence>
<dbReference type="PROSITE" id="PS51470">
    <property type="entry name" value="FG_GAP"/>
    <property type="match status" value="3"/>
</dbReference>
<evidence type="ECO:0000313" key="7">
    <source>
        <dbReference type="EMBL" id="SFG87616.1"/>
    </source>
</evidence>
<dbReference type="InterPro" id="IPR013519">
    <property type="entry name" value="Int_alpha_beta-p"/>
</dbReference>
<dbReference type="AlphaFoldDB" id="A0A1I2VJF1"/>
<dbReference type="SUPFAM" id="SSF69318">
    <property type="entry name" value="Integrin alpha N-terminal domain"/>
    <property type="match status" value="1"/>
</dbReference>
<dbReference type="InterPro" id="IPR013517">
    <property type="entry name" value="FG-GAP"/>
</dbReference>
<dbReference type="GO" id="GO:0016787">
    <property type="term" value="F:hydrolase activity"/>
    <property type="evidence" value="ECO:0007669"/>
    <property type="project" value="UniProtKB-KW"/>
</dbReference>
<evidence type="ECO:0000256" key="4">
    <source>
        <dbReference type="ARBA" id="ARBA00023180"/>
    </source>
</evidence>
<evidence type="ECO:0000256" key="3">
    <source>
        <dbReference type="ARBA" id="ARBA00022801"/>
    </source>
</evidence>
<dbReference type="PANTHER" id="PTHR23221">
    <property type="entry name" value="GLYCOSYLPHOSPHATIDYLINOSITOL PHOSPHOLIPASE D"/>
    <property type="match status" value="1"/>
</dbReference>
<feature type="chain" id="PRO_5011578039" evidence="6">
    <location>
        <begin position="37"/>
        <end position="503"/>
    </location>
</feature>
<dbReference type="Pfam" id="PF13517">
    <property type="entry name" value="FG-GAP_3"/>
    <property type="match status" value="1"/>
</dbReference>
<dbReference type="STRING" id="504797.SAMN05421678_109143"/>